<dbReference type="PANTHER" id="PTHR23079">
    <property type="entry name" value="RNA-DEPENDENT RNA POLYMERASE"/>
    <property type="match status" value="1"/>
</dbReference>
<dbReference type="OrthoDB" id="10055769at2759"/>
<evidence type="ECO:0000256" key="1">
    <source>
        <dbReference type="RuleBase" id="RU363098"/>
    </source>
</evidence>
<protein>
    <recommendedName>
        <fullName evidence="1">RNA-dependent RNA polymerase</fullName>
        <ecNumber evidence="1">2.7.7.48</ecNumber>
    </recommendedName>
</protein>
<dbReference type="HOGENOM" id="CLU_002322_1_1_1"/>
<evidence type="ECO:0000313" key="5">
    <source>
        <dbReference type="Proteomes" id="UP000007796"/>
    </source>
</evidence>
<keyword evidence="1" id="KW-0694">RNA-binding</keyword>
<reference evidence="4 5" key="1">
    <citation type="journal article" date="2011" name="Proc. Natl. Acad. Sci. U.S.A.">
        <title>Genome and transcriptome analyses of the mountain pine beetle-fungal symbiont Grosmannia clavigera, a lodgepole pine pathogen.</title>
        <authorList>
            <person name="DiGuistini S."/>
            <person name="Wang Y."/>
            <person name="Liao N.Y."/>
            <person name="Taylor G."/>
            <person name="Tanguay P."/>
            <person name="Feau N."/>
            <person name="Henrissat B."/>
            <person name="Chan S.K."/>
            <person name="Hesse-Orce U."/>
            <person name="Alamouti S.M."/>
            <person name="Tsui C.K.M."/>
            <person name="Docking R.T."/>
            <person name="Levasseur A."/>
            <person name="Haridas S."/>
            <person name="Robertson G."/>
            <person name="Birol I."/>
            <person name="Holt R.A."/>
            <person name="Marra M.A."/>
            <person name="Hamelin R.C."/>
            <person name="Hirst M."/>
            <person name="Jones S.J.M."/>
            <person name="Bohlmann J."/>
            <person name="Breuil C."/>
        </authorList>
    </citation>
    <scope>NUCLEOTIDE SEQUENCE [LARGE SCALE GENOMIC DNA]</scope>
    <source>
        <strain evidence="5">kw1407 / UAMH 11150</strain>
    </source>
</reference>
<organism evidence="5">
    <name type="scientific">Grosmannia clavigera (strain kw1407 / UAMH 11150)</name>
    <name type="common">Blue stain fungus</name>
    <name type="synonym">Graphiocladiella clavigera</name>
    <dbReference type="NCBI Taxonomy" id="655863"/>
    <lineage>
        <taxon>Eukaryota</taxon>
        <taxon>Fungi</taxon>
        <taxon>Dikarya</taxon>
        <taxon>Ascomycota</taxon>
        <taxon>Pezizomycotina</taxon>
        <taxon>Sordariomycetes</taxon>
        <taxon>Sordariomycetidae</taxon>
        <taxon>Ophiostomatales</taxon>
        <taxon>Ophiostomataceae</taxon>
        <taxon>Leptographium</taxon>
    </lineage>
</organism>
<evidence type="ECO:0000259" key="3">
    <source>
        <dbReference type="Pfam" id="PF05183"/>
    </source>
</evidence>
<proteinExistence type="inferred from homology"/>
<dbReference type="GO" id="GO:0003723">
    <property type="term" value="F:RNA binding"/>
    <property type="evidence" value="ECO:0007669"/>
    <property type="project" value="UniProtKB-KW"/>
</dbReference>
<keyword evidence="1" id="KW-0808">Transferase</keyword>
<dbReference type="Gene3D" id="1.10.8.790">
    <property type="entry name" value="RNA-dependent RNA polymerase, slab domain, helical subdomain-like"/>
    <property type="match status" value="1"/>
</dbReference>
<dbReference type="GO" id="GO:0030422">
    <property type="term" value="P:siRNA processing"/>
    <property type="evidence" value="ECO:0007669"/>
    <property type="project" value="TreeGrafter"/>
</dbReference>
<accession>F0XPI9</accession>
<dbReference type="GeneID" id="25980967"/>
<dbReference type="Proteomes" id="UP000007796">
    <property type="component" value="Unassembled WGS sequence"/>
</dbReference>
<dbReference type="EC" id="2.7.7.48" evidence="1"/>
<gene>
    <name evidence="4" type="ORF">CMQ_7424</name>
</gene>
<feature type="domain" description="RDRP core" evidence="3">
    <location>
        <begin position="441"/>
        <end position="1119"/>
    </location>
</feature>
<keyword evidence="1" id="KW-0548">Nucleotidyltransferase</keyword>
<sequence length="1358" mass="152309">MSRPNPTTPSKGKGKAGVTVERGREIATELNRTYNLGMSLPAESMSPVAKEKRAEQDVDFRRHNNIVNNLRILHFKDKERLKATLDEFDVKAREQSNHWTRKLRARPNGPPRAYAAEDQVMLQELLVDVLTTATDSVRENLTQATRVGHDVAAAGTATQASVFDLDSSASPAADIDRVPVFPIASSTSSQPASGNSGAQALEKSFWNEQNRTKSTGTDSSSRSTAMFSALDSLEPFESQASASAHTEDAKYFGSGLPRPPSQESFAISDTSLDALEDSFNLYGDVARVGSAEGSEQSSIPEMADLQLSEYDTGNTTELPSYVPGLWDRLTSVFSSTPEWLQDAPFPLIWEIVRISLFCSVSLGDMSSEYSTLWHNQDVFRKALSSHPSFVGKPLPEPSSQLAWDVAFDQRTSRGKTELSPIFTATMDFNLGHTGPLYLLKLRPITLDYPHRLSRHFGADRFIEIHFPSHHSGLRAVPKVLRKNEDAVQEVNQWLTLQRHRFVGRNWVAFYIKDAGFKKPALSDERGLGEKVPSVLLKKAYLFAEDGFGLFPDGIVGRVEDSEWRFGHELQVHDMLEWLLQYNRFHENRTQPYLKLFSRIALGLSRTIPTVVFEPEQMRHHASDITAPATGKVMNDGIGRMSLSVARKVRFELGLSDLPAAVQGRLGCAKGMWILDPTDTGGEDWIETYPSQRKWKCDFVDPDHRTLEVRNYASAVRSAGLNQQLLPVLEDRAIDKSRMRTVIGDILRGNLYRDLATQRTALEHPLLFSAWVQENSRSRDERSAHCQVRFLGGLPDSDSEVVQFLLSGGFDPRVQKMIWDVAYKIQKAKCEKLKEKLNVRVGRTAYLHMVVDFLGVLEEGEVQVCFSSKFQVDADSEPDERGDDGSFSDSLLVGTDVLVARSPAHFASDVQRVRAVFRKELCVLKDVVIFSRKGDSPLADKLSGGDYDGDMAWVCWDGRIVENFSNAREPEKYDLVAMGYMQKNRTTLSELSAETGTGAGGKIGADEVEEMMERSFRFNMKENFLGRMTTYKENLCYWRGTISDETGVILSTLLGELVDQAKQGTEFDEKDFDRLRRERLRECKEKGALAQWLDKPLYKENGWPMGKSVREVNLIDHLKFFVAKPMIEQELRALDKFGESGNDGNGSMYWDEDLARPAKEFETLAQTSGTCRAILDGLKSDIDEVREAWVNGVSKWKSSKTKSMTTTEDMGYRQQVLEVYQQWCNIGVRLPKRRGGAGAADEEVIRAMLQEDYLTDGEHSRWAMLRASQAFRTFRGHGSKFVWQMAGRQLQAIKATMAYGGGSSGGGGDGTRCSNVMMTPLQYAATRSDGKTIRQMVARLRGMEEDAMEFRCDSFEDDV</sequence>
<keyword evidence="5" id="KW-1185">Reference proteome</keyword>
<dbReference type="InterPro" id="IPR057596">
    <property type="entry name" value="RDRP_core"/>
</dbReference>
<dbReference type="RefSeq" id="XP_014169904.1">
    <property type="nucleotide sequence ID" value="XM_014314429.1"/>
</dbReference>
<dbReference type="PANTHER" id="PTHR23079:SF14">
    <property type="entry name" value="RNA-DEPENDENT RNA POLYMERASE"/>
    <property type="match status" value="1"/>
</dbReference>
<evidence type="ECO:0000313" key="4">
    <source>
        <dbReference type="EMBL" id="EFX00422.1"/>
    </source>
</evidence>
<dbReference type="GO" id="GO:0031380">
    <property type="term" value="C:nuclear RNA-directed RNA polymerase complex"/>
    <property type="evidence" value="ECO:0007669"/>
    <property type="project" value="TreeGrafter"/>
</dbReference>
<dbReference type="InParanoid" id="F0XPI9"/>
<dbReference type="Pfam" id="PF05183">
    <property type="entry name" value="RdRP"/>
    <property type="match status" value="1"/>
</dbReference>
<keyword evidence="1 4" id="KW-0696">RNA-directed RNA polymerase</keyword>
<feature type="region of interest" description="Disordered" evidence="2">
    <location>
        <begin position="1"/>
        <end position="20"/>
    </location>
</feature>
<name>F0XPI9_GROCL</name>
<dbReference type="eggNOG" id="KOG0988">
    <property type="taxonomic scope" value="Eukaryota"/>
</dbReference>
<dbReference type="EMBL" id="GL629801">
    <property type="protein sequence ID" value="EFX00422.1"/>
    <property type="molecule type" value="Genomic_DNA"/>
</dbReference>
<comment type="similarity">
    <text evidence="1">Belongs to the RdRP family.</text>
</comment>
<comment type="catalytic activity">
    <reaction evidence="1">
        <text>RNA(n) + a ribonucleoside 5'-triphosphate = RNA(n+1) + diphosphate</text>
        <dbReference type="Rhea" id="RHEA:21248"/>
        <dbReference type="Rhea" id="RHEA-COMP:14527"/>
        <dbReference type="Rhea" id="RHEA-COMP:17342"/>
        <dbReference type="ChEBI" id="CHEBI:33019"/>
        <dbReference type="ChEBI" id="CHEBI:61557"/>
        <dbReference type="ChEBI" id="CHEBI:140395"/>
        <dbReference type="EC" id="2.7.7.48"/>
    </reaction>
</comment>
<evidence type="ECO:0000256" key="2">
    <source>
        <dbReference type="SAM" id="MobiDB-lite"/>
    </source>
</evidence>
<dbReference type="GO" id="GO:0003968">
    <property type="term" value="F:RNA-directed RNA polymerase activity"/>
    <property type="evidence" value="ECO:0007669"/>
    <property type="project" value="UniProtKB-KW"/>
</dbReference>
<dbReference type="InterPro" id="IPR007855">
    <property type="entry name" value="RDRP"/>
</dbReference>
<dbReference type="STRING" id="655863.F0XPI9"/>
<feature type="compositionally biased region" description="Polar residues" evidence="2">
    <location>
        <begin position="1"/>
        <end position="10"/>
    </location>
</feature>